<evidence type="ECO:0000313" key="2">
    <source>
        <dbReference type="EMBL" id="GCE21833.1"/>
    </source>
</evidence>
<sequence>MNVRQMLTGNMQNVVYEMGYARPDGHMLWLKVTRSLVWHPQGFPLYFFSWIEDLTLQQRCEQERDVLLACEQAARTAAQQAVEQTQSLSTMLQAIFKNVADGIVVYDRDGVVLHINAAARTLLELGQEADCLGKTYADLFEGYKRYDEAMELIPWKSFPSHPCCRRSRSRSLAFLICACIFLPDMNAI</sequence>
<dbReference type="CDD" id="cd00130">
    <property type="entry name" value="PAS"/>
    <property type="match status" value="1"/>
</dbReference>
<reference evidence="3" key="1">
    <citation type="submission" date="2018-12" db="EMBL/GenBank/DDBJ databases">
        <title>Tengunoibacter tsumagoiensis gen. nov., sp. nov., Dictyobacter kobayashii sp. nov., D. alpinus sp. nov., and D. joshuensis sp. nov. and description of Dictyobacteraceae fam. nov. within the order Ktedonobacterales isolated from Tengu-no-mugimeshi.</title>
        <authorList>
            <person name="Wang C.M."/>
            <person name="Zheng Y."/>
            <person name="Sakai Y."/>
            <person name="Toyoda A."/>
            <person name="Minakuchi Y."/>
            <person name="Abe K."/>
            <person name="Yokota A."/>
            <person name="Yabe S."/>
        </authorList>
    </citation>
    <scope>NUCLEOTIDE SEQUENCE [LARGE SCALE GENOMIC DNA]</scope>
    <source>
        <strain evidence="3">Uno11</strain>
    </source>
</reference>
<dbReference type="Proteomes" id="UP000287188">
    <property type="component" value="Unassembled WGS sequence"/>
</dbReference>
<dbReference type="Gene3D" id="3.30.450.20">
    <property type="entry name" value="PAS domain"/>
    <property type="match status" value="1"/>
</dbReference>
<proteinExistence type="predicted"/>
<protein>
    <recommendedName>
        <fullName evidence="1">PAS domain-containing protein</fullName>
    </recommendedName>
</protein>
<evidence type="ECO:0000259" key="1">
    <source>
        <dbReference type="SMART" id="SM00091"/>
    </source>
</evidence>
<dbReference type="GO" id="GO:0006355">
    <property type="term" value="P:regulation of DNA-templated transcription"/>
    <property type="evidence" value="ECO:0007669"/>
    <property type="project" value="InterPro"/>
</dbReference>
<dbReference type="EMBL" id="BIFS01000001">
    <property type="protein sequence ID" value="GCE21833.1"/>
    <property type="molecule type" value="Genomic_DNA"/>
</dbReference>
<keyword evidence="3" id="KW-1185">Reference proteome</keyword>
<comment type="caution">
    <text evidence="2">The sequence shown here is derived from an EMBL/GenBank/DDBJ whole genome shotgun (WGS) entry which is preliminary data.</text>
</comment>
<feature type="domain" description="PAS" evidence="1">
    <location>
        <begin position="90"/>
        <end position="158"/>
    </location>
</feature>
<organism evidence="2 3">
    <name type="scientific">Dictyobacter kobayashii</name>
    <dbReference type="NCBI Taxonomy" id="2014872"/>
    <lineage>
        <taxon>Bacteria</taxon>
        <taxon>Bacillati</taxon>
        <taxon>Chloroflexota</taxon>
        <taxon>Ktedonobacteria</taxon>
        <taxon>Ktedonobacterales</taxon>
        <taxon>Dictyobacteraceae</taxon>
        <taxon>Dictyobacter</taxon>
    </lineage>
</organism>
<dbReference type="SMART" id="SM00091">
    <property type="entry name" value="PAS"/>
    <property type="match status" value="1"/>
</dbReference>
<evidence type="ECO:0000313" key="3">
    <source>
        <dbReference type="Proteomes" id="UP000287188"/>
    </source>
</evidence>
<accession>A0A402AS03</accession>
<dbReference type="InterPro" id="IPR035965">
    <property type="entry name" value="PAS-like_dom_sf"/>
</dbReference>
<dbReference type="Pfam" id="PF00989">
    <property type="entry name" value="PAS"/>
    <property type="match status" value="1"/>
</dbReference>
<dbReference type="SUPFAM" id="SSF55785">
    <property type="entry name" value="PYP-like sensor domain (PAS domain)"/>
    <property type="match status" value="2"/>
</dbReference>
<dbReference type="InterPro" id="IPR000014">
    <property type="entry name" value="PAS"/>
</dbReference>
<dbReference type="InterPro" id="IPR013767">
    <property type="entry name" value="PAS_fold"/>
</dbReference>
<name>A0A402AS03_9CHLR</name>
<gene>
    <name evidence="2" type="ORF">KDK_56330</name>
</gene>
<dbReference type="AlphaFoldDB" id="A0A402AS03"/>